<accession>A0ABQ0FDG6</accession>
<evidence type="ECO:0000313" key="2">
    <source>
        <dbReference type="Proteomes" id="UP001623349"/>
    </source>
</evidence>
<reference evidence="1 2" key="1">
    <citation type="submission" date="2024-08" db="EMBL/GenBank/DDBJ databases">
        <title>The draft genome of Apodemus speciosus.</title>
        <authorList>
            <person name="Nabeshima K."/>
            <person name="Suzuki S."/>
            <person name="Onuma M."/>
        </authorList>
    </citation>
    <scope>NUCLEOTIDE SEQUENCE [LARGE SCALE GENOMIC DNA]</scope>
    <source>
        <strain evidence="1">IB14-021</strain>
    </source>
</reference>
<protein>
    <submittedName>
        <fullName evidence="1">Uncharacterized protein</fullName>
    </submittedName>
</protein>
<organism evidence="1 2">
    <name type="scientific">Apodemus speciosus</name>
    <name type="common">Large Japanese field mouse</name>
    <dbReference type="NCBI Taxonomy" id="105296"/>
    <lineage>
        <taxon>Eukaryota</taxon>
        <taxon>Metazoa</taxon>
        <taxon>Chordata</taxon>
        <taxon>Craniata</taxon>
        <taxon>Vertebrata</taxon>
        <taxon>Euteleostomi</taxon>
        <taxon>Mammalia</taxon>
        <taxon>Eutheria</taxon>
        <taxon>Euarchontoglires</taxon>
        <taxon>Glires</taxon>
        <taxon>Rodentia</taxon>
        <taxon>Myomorpha</taxon>
        <taxon>Muroidea</taxon>
        <taxon>Muridae</taxon>
        <taxon>Murinae</taxon>
        <taxon>Apodemus</taxon>
    </lineage>
</organism>
<evidence type="ECO:0000313" key="1">
    <source>
        <dbReference type="EMBL" id="GAB1297284.1"/>
    </source>
</evidence>
<gene>
    <name evidence="1" type="ORF">APTSU1_001252000</name>
</gene>
<dbReference type="Proteomes" id="UP001623349">
    <property type="component" value="Unassembled WGS sequence"/>
</dbReference>
<name>A0ABQ0FDG6_APOSI</name>
<sequence>MVDLNQFRSNPVEIEEFLFLSAGAVLTLWGEKNIDTNL</sequence>
<proteinExistence type="predicted"/>
<comment type="caution">
    <text evidence="1">The sequence shown here is derived from an EMBL/GenBank/DDBJ whole genome shotgun (WGS) entry which is preliminary data.</text>
</comment>
<dbReference type="EMBL" id="BAAFST010000012">
    <property type="protein sequence ID" value="GAB1297284.1"/>
    <property type="molecule type" value="Genomic_DNA"/>
</dbReference>
<keyword evidence="2" id="KW-1185">Reference proteome</keyword>